<organism evidence="1 2">
    <name type="scientific">Lactiplantibacillus xiangfangensis</name>
    <dbReference type="NCBI Taxonomy" id="942150"/>
    <lineage>
        <taxon>Bacteria</taxon>
        <taxon>Bacillati</taxon>
        <taxon>Bacillota</taxon>
        <taxon>Bacilli</taxon>
        <taxon>Lactobacillales</taxon>
        <taxon>Lactobacillaceae</taxon>
        <taxon>Lactiplantibacillus</taxon>
    </lineage>
</organism>
<protein>
    <recommendedName>
        <fullName evidence="3">Nucleoside deoxyribosyltransferase</fullName>
    </recommendedName>
</protein>
<dbReference type="RefSeq" id="WP_057705490.1">
    <property type="nucleotide sequence ID" value="NZ_JQCL01000015.1"/>
</dbReference>
<accession>A0A0R2MQ06</accession>
<dbReference type="Gene3D" id="3.40.50.450">
    <property type="match status" value="1"/>
</dbReference>
<name>A0A0R2MQ06_9LACO</name>
<dbReference type="InterPro" id="IPR007710">
    <property type="entry name" value="Nucleoside_deoxyribTrfase"/>
</dbReference>
<dbReference type="STRING" id="942150.IV64_GL001664"/>
<dbReference type="AlphaFoldDB" id="A0A0R2MQ06"/>
<dbReference type="SUPFAM" id="SSF52309">
    <property type="entry name" value="N-(deoxy)ribosyltransferase-like"/>
    <property type="match status" value="1"/>
</dbReference>
<reference evidence="1 2" key="1">
    <citation type="journal article" date="2015" name="Genome Announc.">
        <title>Expanding the biotechnology potential of lactobacilli through comparative genomics of 213 strains and associated genera.</title>
        <authorList>
            <person name="Sun Z."/>
            <person name="Harris H.M."/>
            <person name="McCann A."/>
            <person name="Guo C."/>
            <person name="Argimon S."/>
            <person name="Zhang W."/>
            <person name="Yang X."/>
            <person name="Jeffery I.B."/>
            <person name="Cooney J.C."/>
            <person name="Kagawa T.F."/>
            <person name="Liu W."/>
            <person name="Song Y."/>
            <person name="Salvetti E."/>
            <person name="Wrobel A."/>
            <person name="Rasinkangas P."/>
            <person name="Parkhill J."/>
            <person name="Rea M.C."/>
            <person name="O'Sullivan O."/>
            <person name="Ritari J."/>
            <person name="Douillard F.P."/>
            <person name="Paul Ross R."/>
            <person name="Yang R."/>
            <person name="Briner A.E."/>
            <person name="Felis G.E."/>
            <person name="de Vos W.M."/>
            <person name="Barrangou R."/>
            <person name="Klaenhammer T.R."/>
            <person name="Caufield P.W."/>
            <person name="Cui Y."/>
            <person name="Zhang H."/>
            <person name="O'Toole P.W."/>
        </authorList>
    </citation>
    <scope>NUCLEOTIDE SEQUENCE [LARGE SCALE GENOMIC DNA]</scope>
    <source>
        <strain evidence="1 2">LMG 26013</strain>
    </source>
</reference>
<evidence type="ECO:0008006" key="3">
    <source>
        <dbReference type="Google" id="ProtNLM"/>
    </source>
</evidence>
<sequence>MNNVYLAAPFFDDAQKQRIEQVKAALKANPTVNSDGIFIPEEHQFEEEPFGSRAWQQYVYASDMRQVHRADIVVAILDFDMTSATNEPDSGTMFEVGAAVAEKTPVLIVQFDADKDLNLMISQGLTAYFDASKNGLKELATYDCDDLRSKPAKRPVF</sequence>
<dbReference type="OrthoDB" id="397706at2"/>
<keyword evidence="2" id="KW-1185">Reference proteome</keyword>
<evidence type="ECO:0000313" key="1">
    <source>
        <dbReference type="EMBL" id="KRO14370.1"/>
    </source>
</evidence>
<dbReference type="PATRIC" id="fig|942150.3.peg.1715"/>
<evidence type="ECO:0000313" key="2">
    <source>
        <dbReference type="Proteomes" id="UP000051783"/>
    </source>
</evidence>
<dbReference type="Pfam" id="PF05014">
    <property type="entry name" value="Nuc_deoxyrib_tr"/>
    <property type="match status" value="1"/>
</dbReference>
<gene>
    <name evidence="1" type="ORF">IV64_GL001664</name>
</gene>
<proteinExistence type="predicted"/>
<comment type="caution">
    <text evidence="1">The sequence shown here is derived from an EMBL/GenBank/DDBJ whole genome shotgun (WGS) entry which is preliminary data.</text>
</comment>
<dbReference type="Proteomes" id="UP000051783">
    <property type="component" value="Unassembled WGS sequence"/>
</dbReference>
<dbReference type="EMBL" id="JQCL01000015">
    <property type="protein sequence ID" value="KRO14370.1"/>
    <property type="molecule type" value="Genomic_DNA"/>
</dbReference>